<keyword evidence="10" id="KW-1185">Reference proteome</keyword>
<dbReference type="Gene3D" id="1.10.10.10">
    <property type="entry name" value="Winged helix-like DNA-binding domain superfamily/Winged helix DNA-binding domain"/>
    <property type="match status" value="1"/>
</dbReference>
<dbReference type="SUPFAM" id="SSF50249">
    <property type="entry name" value="Nucleic acid-binding proteins"/>
    <property type="match status" value="1"/>
</dbReference>
<feature type="compositionally biased region" description="Polar residues" evidence="6">
    <location>
        <begin position="20"/>
        <end position="31"/>
    </location>
</feature>
<keyword evidence="4" id="KW-0238">DNA-binding</keyword>
<dbReference type="GO" id="GO:0006260">
    <property type="term" value="P:DNA replication"/>
    <property type="evidence" value="ECO:0007669"/>
    <property type="project" value="UniProtKB-KW"/>
</dbReference>
<evidence type="ECO:0000313" key="9">
    <source>
        <dbReference type="EMBL" id="EGS21486.1"/>
    </source>
</evidence>
<dbReference type="InterPro" id="IPR036388">
    <property type="entry name" value="WH-like_DNA-bd_sf"/>
</dbReference>
<dbReference type="GO" id="GO:0000781">
    <property type="term" value="C:chromosome, telomeric region"/>
    <property type="evidence" value="ECO:0007669"/>
    <property type="project" value="TreeGrafter"/>
</dbReference>
<dbReference type="OMA" id="SFGNKRY"/>
<dbReference type="GO" id="GO:0005662">
    <property type="term" value="C:DNA replication factor A complex"/>
    <property type="evidence" value="ECO:0007669"/>
    <property type="project" value="TreeGrafter"/>
</dbReference>
<dbReference type="OrthoDB" id="25571at2759"/>
<sequence>MGYASQGYGAQGGEDGGGFMTSSQQGSQGATKSKYAEDTLRPVTIKQILDCKEPYPGGDLTLDGAPISQVTFVGQVRSVNAQTTNITYTVDDGTGMIDVKKWIDADRINDEMNSNNHIVPDTYVRIFGRLTTYNNRKHIGAHCVRIIRDFNEVNYHLLEATYVHLLLTKGGPQRPGQTGAATVGDIGGDSMFVDQGFNSDVQAKLAACSPAARTVFNFLADNPMGGNEGVHVNLIASNTRLSYRDALDAGNELLSHGLIYCTMDDETWAVMEC</sequence>
<dbReference type="HOGENOM" id="CLU_051033_0_1_1"/>
<name>G0S5S4_CHATD</name>
<dbReference type="InterPro" id="IPR040260">
    <property type="entry name" value="RFA2-like"/>
</dbReference>
<dbReference type="AlphaFoldDB" id="G0S5S4"/>
<dbReference type="GO" id="GO:0003697">
    <property type="term" value="F:single-stranded DNA binding"/>
    <property type="evidence" value="ECO:0007669"/>
    <property type="project" value="TreeGrafter"/>
</dbReference>
<dbReference type="STRING" id="759272.G0S5S4"/>
<feature type="region of interest" description="Disordered" evidence="6">
    <location>
        <begin position="12"/>
        <end position="35"/>
    </location>
</feature>
<dbReference type="eggNOG" id="KOG3108">
    <property type="taxonomic scope" value="Eukaryota"/>
</dbReference>
<dbReference type="InterPro" id="IPR014892">
    <property type="entry name" value="RPA_C"/>
</dbReference>
<dbReference type="RefSeq" id="XP_006693782.1">
    <property type="nucleotide sequence ID" value="XM_006693719.1"/>
</dbReference>
<comment type="similarity">
    <text evidence="2">Belongs to the replication factor A protein 2 family.</text>
</comment>
<dbReference type="KEGG" id="cthr:CTHT_0033440"/>
<dbReference type="PANTHER" id="PTHR13989:SF16">
    <property type="entry name" value="REPLICATION PROTEIN A2"/>
    <property type="match status" value="1"/>
</dbReference>
<evidence type="ECO:0000259" key="7">
    <source>
        <dbReference type="Pfam" id="PF01336"/>
    </source>
</evidence>
<dbReference type="PIRSF" id="PIRSF036949">
    <property type="entry name" value="RPA32"/>
    <property type="match status" value="1"/>
</dbReference>
<evidence type="ECO:0000256" key="1">
    <source>
        <dbReference type="ARBA" id="ARBA00004123"/>
    </source>
</evidence>
<organism evidence="10">
    <name type="scientific">Chaetomium thermophilum (strain DSM 1495 / CBS 144.50 / IMI 039719)</name>
    <name type="common">Thermochaetoides thermophila</name>
    <dbReference type="NCBI Taxonomy" id="759272"/>
    <lineage>
        <taxon>Eukaryota</taxon>
        <taxon>Fungi</taxon>
        <taxon>Dikarya</taxon>
        <taxon>Ascomycota</taxon>
        <taxon>Pezizomycotina</taxon>
        <taxon>Sordariomycetes</taxon>
        <taxon>Sordariomycetidae</taxon>
        <taxon>Sordariales</taxon>
        <taxon>Chaetomiaceae</taxon>
        <taxon>Thermochaetoides</taxon>
    </lineage>
</organism>
<dbReference type="InterPro" id="IPR004365">
    <property type="entry name" value="NA-bd_OB_tRNA"/>
</dbReference>
<evidence type="ECO:0000259" key="8">
    <source>
        <dbReference type="Pfam" id="PF08784"/>
    </source>
</evidence>
<evidence type="ECO:0000256" key="4">
    <source>
        <dbReference type="ARBA" id="ARBA00023125"/>
    </source>
</evidence>
<evidence type="ECO:0000256" key="5">
    <source>
        <dbReference type="ARBA" id="ARBA00023242"/>
    </source>
</evidence>
<accession>G0S5S4</accession>
<dbReference type="EMBL" id="GL988041">
    <property type="protein sequence ID" value="EGS21486.1"/>
    <property type="molecule type" value="Genomic_DNA"/>
</dbReference>
<dbReference type="InterPro" id="IPR014646">
    <property type="entry name" value="Rfa2/RPA32"/>
</dbReference>
<feature type="domain" description="Replication protein A C-terminal" evidence="8">
    <location>
        <begin position="164"/>
        <end position="266"/>
    </location>
</feature>
<comment type="subcellular location">
    <subcellularLocation>
        <location evidence="1">Nucleus</location>
    </subcellularLocation>
</comment>
<evidence type="ECO:0000256" key="3">
    <source>
        <dbReference type="ARBA" id="ARBA00022705"/>
    </source>
</evidence>
<dbReference type="PANTHER" id="PTHR13989">
    <property type="entry name" value="REPLICATION PROTEIN A-RELATED"/>
    <property type="match status" value="1"/>
</dbReference>
<reference evidence="9 10" key="1">
    <citation type="journal article" date="2011" name="Cell">
        <title>Insight into structure and assembly of the nuclear pore complex by utilizing the genome of a eukaryotic thermophile.</title>
        <authorList>
            <person name="Amlacher S."/>
            <person name="Sarges P."/>
            <person name="Flemming D."/>
            <person name="van Noort V."/>
            <person name="Kunze R."/>
            <person name="Devos D.P."/>
            <person name="Arumugam M."/>
            <person name="Bork P."/>
            <person name="Hurt E."/>
        </authorList>
    </citation>
    <scope>NUCLEOTIDE SEQUENCE [LARGE SCALE GENOMIC DNA]</scope>
    <source>
        <strain evidence="10">DSM 1495 / CBS 144.50 / IMI 039719</strain>
    </source>
</reference>
<protein>
    <submittedName>
        <fullName evidence="9">Uncharacterized protein</fullName>
    </submittedName>
</protein>
<dbReference type="GO" id="GO:0035861">
    <property type="term" value="C:site of double-strand break"/>
    <property type="evidence" value="ECO:0007669"/>
    <property type="project" value="TreeGrafter"/>
</dbReference>
<keyword evidence="3" id="KW-0235">DNA replication</keyword>
<dbReference type="GO" id="GO:0000724">
    <property type="term" value="P:double-strand break repair via homologous recombination"/>
    <property type="evidence" value="ECO:0007669"/>
    <property type="project" value="TreeGrafter"/>
</dbReference>
<evidence type="ECO:0000256" key="6">
    <source>
        <dbReference type="SAM" id="MobiDB-lite"/>
    </source>
</evidence>
<evidence type="ECO:0000313" key="10">
    <source>
        <dbReference type="Proteomes" id="UP000008066"/>
    </source>
</evidence>
<dbReference type="GeneID" id="18257382"/>
<gene>
    <name evidence="9" type="ORF">CTHT_0033440</name>
</gene>
<dbReference type="CDD" id="cd04478">
    <property type="entry name" value="RPA2_DBD_D"/>
    <property type="match status" value="1"/>
</dbReference>
<dbReference type="Pfam" id="PF08784">
    <property type="entry name" value="RPA_C"/>
    <property type="match status" value="1"/>
</dbReference>
<evidence type="ECO:0000256" key="2">
    <source>
        <dbReference type="ARBA" id="ARBA00007815"/>
    </source>
</evidence>
<proteinExistence type="inferred from homology"/>
<dbReference type="GO" id="GO:0006289">
    <property type="term" value="P:nucleotide-excision repair"/>
    <property type="evidence" value="ECO:0007669"/>
    <property type="project" value="TreeGrafter"/>
</dbReference>
<keyword evidence="5" id="KW-0539">Nucleus</keyword>
<dbReference type="SUPFAM" id="SSF46785">
    <property type="entry name" value="Winged helix' DNA-binding domain"/>
    <property type="match status" value="1"/>
</dbReference>
<dbReference type="Proteomes" id="UP000008066">
    <property type="component" value="Unassembled WGS sequence"/>
</dbReference>
<dbReference type="InterPro" id="IPR036390">
    <property type="entry name" value="WH_DNA-bd_sf"/>
</dbReference>
<dbReference type="InterPro" id="IPR012340">
    <property type="entry name" value="NA-bd_OB-fold"/>
</dbReference>
<dbReference type="Pfam" id="PF01336">
    <property type="entry name" value="tRNA_anti-codon"/>
    <property type="match status" value="1"/>
</dbReference>
<feature type="domain" description="OB" evidence="7">
    <location>
        <begin position="70"/>
        <end position="141"/>
    </location>
</feature>
<dbReference type="Gene3D" id="2.40.50.140">
    <property type="entry name" value="Nucleic acid-binding proteins"/>
    <property type="match status" value="1"/>
</dbReference>